<keyword evidence="6 10" id="KW-0472">Membrane</keyword>
<dbReference type="CDD" id="cd15040">
    <property type="entry name" value="7tmB2_Adhesion"/>
    <property type="match status" value="1"/>
</dbReference>
<evidence type="ECO:0000256" key="4">
    <source>
        <dbReference type="ARBA" id="ARBA00022692"/>
    </source>
</evidence>
<dbReference type="AlphaFoldDB" id="A0AA35R235"/>
<evidence type="ECO:0000256" key="3">
    <source>
        <dbReference type="ARBA" id="ARBA00022475"/>
    </source>
</evidence>
<gene>
    <name evidence="13" type="ORF">GBAR_LOCUS3147</name>
</gene>
<dbReference type="PROSITE" id="PS50261">
    <property type="entry name" value="G_PROTEIN_RECEP_F2_4"/>
    <property type="match status" value="1"/>
</dbReference>
<keyword evidence="7" id="KW-1015">Disulfide bond</keyword>
<evidence type="ECO:0000256" key="6">
    <source>
        <dbReference type="ARBA" id="ARBA00023136"/>
    </source>
</evidence>
<dbReference type="InterPro" id="IPR017981">
    <property type="entry name" value="GPCR_2-like_7TM"/>
</dbReference>
<dbReference type="Pfam" id="PF00002">
    <property type="entry name" value="7tm_2"/>
    <property type="match status" value="1"/>
</dbReference>
<feature type="domain" description="G-protein coupled receptors family 2 profile 2" evidence="12">
    <location>
        <begin position="584"/>
        <end position="834"/>
    </location>
</feature>
<feature type="transmembrane region" description="Helical" evidence="10">
    <location>
        <begin position="660"/>
        <end position="683"/>
    </location>
</feature>
<dbReference type="SMART" id="SM00303">
    <property type="entry name" value="GPS"/>
    <property type="match status" value="1"/>
</dbReference>
<evidence type="ECO:0000313" key="14">
    <source>
        <dbReference type="Proteomes" id="UP001174909"/>
    </source>
</evidence>
<keyword evidence="3" id="KW-1003">Cell membrane</keyword>
<evidence type="ECO:0000256" key="10">
    <source>
        <dbReference type="SAM" id="Phobius"/>
    </source>
</evidence>
<feature type="transmembrane region" description="Helical" evidence="10">
    <location>
        <begin position="619"/>
        <end position="640"/>
    </location>
</feature>
<evidence type="ECO:0000256" key="9">
    <source>
        <dbReference type="SAM" id="MobiDB-lite"/>
    </source>
</evidence>
<feature type="domain" description="GAIN-B" evidence="11">
    <location>
        <begin position="393"/>
        <end position="573"/>
    </location>
</feature>
<evidence type="ECO:0000256" key="7">
    <source>
        <dbReference type="ARBA" id="ARBA00023157"/>
    </source>
</evidence>
<feature type="transmembrane region" description="Helical" evidence="10">
    <location>
        <begin position="737"/>
        <end position="762"/>
    </location>
</feature>
<reference evidence="13" key="1">
    <citation type="submission" date="2023-03" db="EMBL/GenBank/DDBJ databases">
        <authorList>
            <person name="Steffen K."/>
            <person name="Cardenas P."/>
        </authorList>
    </citation>
    <scope>NUCLEOTIDE SEQUENCE</scope>
</reference>
<comment type="caution">
    <text evidence="13">The sequence shown here is derived from an EMBL/GenBank/DDBJ whole genome shotgun (WGS) entry which is preliminary data.</text>
</comment>
<feature type="compositionally biased region" description="Polar residues" evidence="9">
    <location>
        <begin position="861"/>
        <end position="875"/>
    </location>
</feature>
<dbReference type="Gene3D" id="2.60.220.50">
    <property type="match status" value="1"/>
</dbReference>
<evidence type="ECO:0000256" key="2">
    <source>
        <dbReference type="ARBA" id="ARBA00007343"/>
    </source>
</evidence>
<evidence type="ECO:0000256" key="1">
    <source>
        <dbReference type="ARBA" id="ARBA00004651"/>
    </source>
</evidence>
<dbReference type="Gene3D" id="1.25.40.610">
    <property type="match status" value="1"/>
</dbReference>
<name>A0AA35R235_GEOBA</name>
<dbReference type="GO" id="GO:0005886">
    <property type="term" value="C:plasma membrane"/>
    <property type="evidence" value="ECO:0007669"/>
    <property type="project" value="UniProtKB-SubCell"/>
</dbReference>
<accession>A0AA35R235</accession>
<dbReference type="Pfam" id="PF01825">
    <property type="entry name" value="GPS"/>
    <property type="match status" value="1"/>
</dbReference>
<dbReference type="InterPro" id="IPR032471">
    <property type="entry name" value="AGRL2-4_GAIN_subdom_A"/>
</dbReference>
<comment type="similarity">
    <text evidence="2">Belongs to the G-protein coupled receptor 2 family. Adhesion G-protein coupled receptor (ADGR) subfamily.</text>
</comment>
<evidence type="ECO:0000259" key="12">
    <source>
        <dbReference type="PROSITE" id="PS50261"/>
    </source>
</evidence>
<dbReference type="PROSITE" id="PS50221">
    <property type="entry name" value="GAIN_B"/>
    <property type="match status" value="1"/>
</dbReference>
<dbReference type="FunFam" id="1.20.1070.10:FF:000058">
    <property type="entry name" value="Adhesion G protein-coupled receptor F5"/>
    <property type="match status" value="1"/>
</dbReference>
<keyword evidence="14" id="KW-1185">Reference proteome</keyword>
<keyword evidence="4 10" id="KW-0812">Transmembrane</keyword>
<keyword evidence="5 10" id="KW-1133">Transmembrane helix</keyword>
<dbReference type="GO" id="GO:0004930">
    <property type="term" value="F:G protein-coupled receptor activity"/>
    <property type="evidence" value="ECO:0007669"/>
    <property type="project" value="InterPro"/>
</dbReference>
<keyword evidence="8" id="KW-0325">Glycoprotein</keyword>
<feature type="transmembrane region" description="Helical" evidence="10">
    <location>
        <begin position="586"/>
        <end position="607"/>
    </location>
</feature>
<dbReference type="InterPro" id="IPR046338">
    <property type="entry name" value="GAIN_dom_sf"/>
</dbReference>
<dbReference type="PANTHER" id="PTHR12011">
    <property type="entry name" value="ADHESION G-PROTEIN COUPLED RECEPTOR"/>
    <property type="match status" value="1"/>
</dbReference>
<dbReference type="PRINTS" id="PR00249">
    <property type="entry name" value="GPCRSECRETIN"/>
</dbReference>
<feature type="transmembrane region" description="Helical" evidence="10">
    <location>
        <begin position="690"/>
        <end position="711"/>
    </location>
</feature>
<dbReference type="PANTHER" id="PTHR12011:SF347">
    <property type="entry name" value="FI21270P1-RELATED"/>
    <property type="match status" value="1"/>
</dbReference>
<evidence type="ECO:0000256" key="8">
    <source>
        <dbReference type="ARBA" id="ARBA00023180"/>
    </source>
</evidence>
<evidence type="ECO:0000313" key="13">
    <source>
        <dbReference type="EMBL" id="CAI8001269.1"/>
    </source>
</evidence>
<keyword evidence="13" id="KW-0675">Receptor</keyword>
<dbReference type="EMBL" id="CASHTH010000430">
    <property type="protein sequence ID" value="CAI8001269.1"/>
    <property type="molecule type" value="Genomic_DNA"/>
</dbReference>
<evidence type="ECO:0000259" key="11">
    <source>
        <dbReference type="PROSITE" id="PS50221"/>
    </source>
</evidence>
<dbReference type="Pfam" id="PF16489">
    <property type="entry name" value="GAIN"/>
    <property type="match status" value="1"/>
</dbReference>
<evidence type="ECO:0000256" key="5">
    <source>
        <dbReference type="ARBA" id="ARBA00022989"/>
    </source>
</evidence>
<dbReference type="GO" id="GO:0007166">
    <property type="term" value="P:cell surface receptor signaling pathway"/>
    <property type="evidence" value="ECO:0007669"/>
    <property type="project" value="InterPro"/>
</dbReference>
<proteinExistence type="inferred from homology"/>
<dbReference type="InterPro" id="IPR057244">
    <property type="entry name" value="GAIN_B"/>
</dbReference>
<dbReference type="Gene3D" id="1.20.1070.10">
    <property type="entry name" value="Rhodopsin 7-helix transmembrane proteins"/>
    <property type="match status" value="1"/>
</dbReference>
<organism evidence="13 14">
    <name type="scientific">Geodia barretti</name>
    <name type="common">Barrett's horny sponge</name>
    <dbReference type="NCBI Taxonomy" id="519541"/>
    <lineage>
        <taxon>Eukaryota</taxon>
        <taxon>Metazoa</taxon>
        <taxon>Porifera</taxon>
        <taxon>Demospongiae</taxon>
        <taxon>Heteroscleromorpha</taxon>
        <taxon>Tetractinellida</taxon>
        <taxon>Astrophorina</taxon>
        <taxon>Geodiidae</taxon>
        <taxon>Geodia</taxon>
    </lineage>
</organism>
<feature type="transmembrane region" description="Helical" evidence="10">
    <location>
        <begin position="782"/>
        <end position="804"/>
    </location>
</feature>
<dbReference type="Proteomes" id="UP001174909">
    <property type="component" value="Unassembled WGS sequence"/>
</dbReference>
<feature type="transmembrane region" description="Helical" evidence="10">
    <location>
        <begin position="810"/>
        <end position="832"/>
    </location>
</feature>
<comment type="subcellular location">
    <subcellularLocation>
        <location evidence="1">Cell membrane</location>
        <topology evidence="1">Multi-pass membrane protein</topology>
    </subcellularLocation>
</comment>
<dbReference type="SUPFAM" id="SSF81321">
    <property type="entry name" value="Family A G protein-coupled receptor-like"/>
    <property type="match status" value="1"/>
</dbReference>
<protein>
    <submittedName>
        <fullName evidence="13">Adhesion G protein-coupled receptor L1</fullName>
    </submittedName>
</protein>
<dbReference type="InterPro" id="IPR000832">
    <property type="entry name" value="GPCR_2_secretin-like"/>
</dbReference>
<feature type="region of interest" description="Disordered" evidence="9">
    <location>
        <begin position="849"/>
        <end position="896"/>
    </location>
</feature>
<dbReference type="InterPro" id="IPR000203">
    <property type="entry name" value="GPS"/>
</dbReference>
<sequence>MTQNGPTVYRPCTEAGSIFRAGPKASRRCSGQGVWEEPDLTSCTIAGTAHPFLLVWFVIDADHHPHELEQTFVDSMKDILNCNGVTYKKVILSSVYIASLALTFQVDLDVEDQSNNVSRFTSFVSSSASFSSFSNYSVKGSGRGTLGVTVKDTCMCSSANLGSTLQLCSGAALSPCDCDGNLCSCQAPYFIGDGMSCTLDSDFDGYPDTPLDSPLCEKNGDSILPSYCIRDVCPNITNPEQNPIACEPNVPPEKEFMGCPYGPDKAEDTLPGANDKINDLSPELVNRSAVITQHLIMATDSTGNVRLLPRDLEVTNYVVSQVLNVLETKMKEKVESHSESNQELVDVFDNILDERSEKGWTQLQTVDSGSQTLLQNAERYGAYLASTVNDTTESLLLDRKNIVVTAGVVNGSQLDKMGNFSVELNKRAQIIIPTDSLAGLGIGTNGTNNNISMVHIIFRNIQDFLPRSTAALSNKRAESLVLSSQLVGFGTADIPDNFFRDNPIILSFSLTANLTNRYVGVFWNFYDPVGSGGWSSDGIQVISAVTKGNTTTVVCSSTHLTSFAVLVDVAGGLEEVSKEEALGLQVVSYIGCIISTISLSITVLFYLAMGRKLFSAVHYFVHLNLSIALLLGCIVFMFGIELGKNSKAGCGFVAALLQYLFLSAFCWMMCEGIMLYLMLIVVFTRLSNKWWFFMILGYCLPLLFVFIGLVARSKYYGVRGKDGELAFCWLSTDKGTIFVFVAPMIAIIVTNAVFLVLALKVVMQSENQNKNKRRSIKQAVKLLKAALILLPLLGVTWLFGLLTLNSNTTVFAWLFTIFNSLQGAAIFFFHVIRSKTVWSKISPTGTGADIDKKDLGPIPESSPNTASEGQSSTETMEILPNNRESGGGVRWLSDETNTNMGRKKDVYMKVVMEYKQSILAKQTNEGEMESTEYSDRKGLETLPEEVSDCEDSSFVGEIHHQPYHWGKIPGK</sequence>